<evidence type="ECO:0000256" key="1">
    <source>
        <dbReference type="ARBA" id="ARBA00000085"/>
    </source>
</evidence>
<sequence>MIDRTAQEALELVNEQLQLARTEAGHAVVDASDVALEEVLGALRGMMAPVPRAPGVELVVEPAPADVPALRTDPGKLAQILRNLVANALRHTERGEVRVAARLVDDGTRVAFTVRDTGAGIPADDLERIFQPFERAGDSEDGRGTGLGLPLARKLADLLGGTVDVESEPGVGSTFTATVAARYGAT</sequence>
<dbReference type="PANTHER" id="PTHR43711:SF31">
    <property type="entry name" value="HISTIDINE KINASE"/>
    <property type="match status" value="1"/>
</dbReference>
<keyword evidence="8" id="KW-1185">Reference proteome</keyword>
<comment type="catalytic activity">
    <reaction evidence="1">
        <text>ATP + protein L-histidine = ADP + protein N-phospho-L-histidine.</text>
        <dbReference type="EC" id="2.7.13.3"/>
    </reaction>
</comment>
<dbReference type="PROSITE" id="PS50109">
    <property type="entry name" value="HIS_KIN"/>
    <property type="match status" value="1"/>
</dbReference>
<evidence type="ECO:0000313" key="7">
    <source>
        <dbReference type="EMBL" id="PTL60687.1"/>
    </source>
</evidence>
<evidence type="ECO:0000256" key="4">
    <source>
        <dbReference type="ARBA" id="ARBA00022777"/>
    </source>
</evidence>
<evidence type="ECO:0000256" key="3">
    <source>
        <dbReference type="ARBA" id="ARBA00022679"/>
    </source>
</evidence>
<dbReference type="Gene3D" id="3.30.565.10">
    <property type="entry name" value="Histidine kinase-like ATPase, C-terminal domain"/>
    <property type="match status" value="1"/>
</dbReference>
<proteinExistence type="predicted"/>
<keyword evidence="4" id="KW-0418">Kinase</keyword>
<reference evidence="7 8" key="1">
    <citation type="submission" date="2018-03" db="EMBL/GenBank/DDBJ databases">
        <title>Aquarubrobacter algicola gen. nov., sp. nov., a novel actinobacterium isolated from shallow eutrophic lake during the end of cyanobacterial harmful algal blooms.</title>
        <authorList>
            <person name="Chun S.J."/>
        </authorList>
    </citation>
    <scope>NUCLEOTIDE SEQUENCE [LARGE SCALE GENOMIC DNA]</scope>
    <source>
        <strain evidence="7 8">Seoho-28</strain>
    </source>
</reference>
<name>A0A2T4UN74_9ACTN</name>
<gene>
    <name evidence="7" type="ORF">C7Y72_02910</name>
</gene>
<dbReference type="GO" id="GO:0000160">
    <property type="term" value="P:phosphorelay signal transduction system"/>
    <property type="evidence" value="ECO:0007669"/>
    <property type="project" value="UniProtKB-KW"/>
</dbReference>
<organism evidence="7 8">
    <name type="scientific">Paraconexibacter algicola</name>
    <dbReference type="NCBI Taxonomy" id="2133960"/>
    <lineage>
        <taxon>Bacteria</taxon>
        <taxon>Bacillati</taxon>
        <taxon>Actinomycetota</taxon>
        <taxon>Thermoleophilia</taxon>
        <taxon>Solirubrobacterales</taxon>
        <taxon>Paraconexibacteraceae</taxon>
        <taxon>Paraconexibacter</taxon>
    </lineage>
</organism>
<accession>A0A2T4UN74</accession>
<evidence type="ECO:0000313" key="8">
    <source>
        <dbReference type="Proteomes" id="UP000240739"/>
    </source>
</evidence>
<dbReference type="GO" id="GO:0004673">
    <property type="term" value="F:protein histidine kinase activity"/>
    <property type="evidence" value="ECO:0007669"/>
    <property type="project" value="UniProtKB-EC"/>
</dbReference>
<evidence type="ECO:0000256" key="5">
    <source>
        <dbReference type="ARBA" id="ARBA00023012"/>
    </source>
</evidence>
<comment type="caution">
    <text evidence="7">The sequence shown here is derived from an EMBL/GenBank/DDBJ whole genome shotgun (WGS) entry which is preliminary data.</text>
</comment>
<dbReference type="SMART" id="SM00387">
    <property type="entry name" value="HATPase_c"/>
    <property type="match status" value="1"/>
</dbReference>
<protein>
    <recommendedName>
        <fullName evidence="2">histidine kinase</fullName>
        <ecNumber evidence="2">2.7.13.3</ecNumber>
    </recommendedName>
</protein>
<dbReference type="Pfam" id="PF02518">
    <property type="entry name" value="HATPase_c"/>
    <property type="match status" value="1"/>
</dbReference>
<dbReference type="InterPro" id="IPR036890">
    <property type="entry name" value="HATPase_C_sf"/>
</dbReference>
<feature type="domain" description="Histidine kinase" evidence="6">
    <location>
        <begin position="1"/>
        <end position="183"/>
    </location>
</feature>
<dbReference type="InterPro" id="IPR004358">
    <property type="entry name" value="Sig_transdc_His_kin-like_C"/>
</dbReference>
<keyword evidence="5" id="KW-0902">Two-component regulatory system</keyword>
<dbReference type="SUPFAM" id="SSF55874">
    <property type="entry name" value="ATPase domain of HSP90 chaperone/DNA topoisomerase II/histidine kinase"/>
    <property type="match status" value="1"/>
</dbReference>
<dbReference type="AlphaFoldDB" id="A0A2T4UN74"/>
<evidence type="ECO:0000256" key="2">
    <source>
        <dbReference type="ARBA" id="ARBA00012438"/>
    </source>
</evidence>
<dbReference type="PANTHER" id="PTHR43711">
    <property type="entry name" value="TWO-COMPONENT HISTIDINE KINASE"/>
    <property type="match status" value="1"/>
</dbReference>
<dbReference type="EMBL" id="PYYB01000001">
    <property type="protein sequence ID" value="PTL60687.1"/>
    <property type="molecule type" value="Genomic_DNA"/>
</dbReference>
<dbReference type="CDD" id="cd16922">
    <property type="entry name" value="HATPase_EvgS-ArcB-TorS-like"/>
    <property type="match status" value="1"/>
</dbReference>
<dbReference type="PRINTS" id="PR00344">
    <property type="entry name" value="BCTRLSENSOR"/>
</dbReference>
<dbReference type="InterPro" id="IPR005467">
    <property type="entry name" value="His_kinase_dom"/>
</dbReference>
<dbReference type="Proteomes" id="UP000240739">
    <property type="component" value="Unassembled WGS sequence"/>
</dbReference>
<dbReference type="InterPro" id="IPR050736">
    <property type="entry name" value="Sensor_HK_Regulatory"/>
</dbReference>
<dbReference type="InterPro" id="IPR003594">
    <property type="entry name" value="HATPase_dom"/>
</dbReference>
<keyword evidence="3" id="KW-0808">Transferase</keyword>
<evidence type="ECO:0000259" key="6">
    <source>
        <dbReference type="PROSITE" id="PS50109"/>
    </source>
</evidence>
<dbReference type="EC" id="2.7.13.3" evidence="2"/>